<dbReference type="EMBL" id="DAANFV010000021">
    <property type="protein sequence ID" value="HAC9688105.1"/>
    <property type="molecule type" value="Genomic_DNA"/>
</dbReference>
<dbReference type="InterPro" id="IPR009440">
    <property type="entry name" value="ParM/StbA_N"/>
</dbReference>
<evidence type="ECO:0000313" key="5">
    <source>
        <dbReference type="EMBL" id="AKJ20301.1"/>
    </source>
</evidence>
<reference evidence="4" key="1">
    <citation type="submission" date="2015-03" db="EMBL/GenBank/DDBJ databases">
        <title>Complete genome sequences of four Salmonella Typhimurium IncHI1 plasmids and their characteristics.</title>
        <authorList>
            <person name="Kubasova T."/>
            <person name="Matiasovicova J."/>
            <person name="Cejkova D."/>
            <person name="Sekelova Z."/>
            <person name="Polansky O."/>
            <person name="Medvecky M."/>
            <person name="Rychlik I."/>
            <person name="Juricova H."/>
        </authorList>
    </citation>
    <scope>NUCLEOTIDE SEQUENCE</scope>
    <source>
        <strain evidence="4">109/9</strain>
        <strain evidence="5">B71</strain>
        <strain evidence="3">F8475</strain>
        <plasmid evidence="4">p109/9</plasmid>
        <plasmid evidence="5">pB71</plasmid>
        <plasmid evidence="3">pF8475</plasmid>
    </source>
</reference>
<evidence type="ECO:0000313" key="3">
    <source>
        <dbReference type="EMBL" id="AKJ19925.1"/>
    </source>
</evidence>
<reference evidence="7" key="2">
    <citation type="journal article" date="2018" name="Genome Biol.">
        <title>SKESA: strategic k-mer extension for scrupulous assemblies.</title>
        <authorList>
            <person name="Souvorov A."/>
            <person name="Agarwala R."/>
            <person name="Lipman D.J."/>
        </authorList>
    </citation>
    <scope>NUCLEOTIDE SEQUENCE</scope>
    <source>
        <strain evidence="13">2011-60-876-1</strain>
        <strain evidence="12">373DRC</strain>
        <strain evidence="9">D14916</strain>
        <strain evidence="10">I32</strain>
        <strain evidence="7">S05012-15</strain>
        <strain evidence="8">S05117-15</strain>
        <strain evidence="11">Typhimurium</strain>
    </source>
</reference>
<sequence length="344" mass="37953">MTELAKTKLAVAESNSTELETLKVVIDDGSKAAKLVCTNNQGDLVPLLTQNSFVADFRVSHDGLIPFNYLIDGLQRFSHHSESSNALETTDVAHQYDEISRLNVHHALHSSGLMPQDVHLYVTLPLSQFYTALGETNNENIQRKKDNLMKPVERYIDGKRVSFNVVSVTVFPESLPAVTRADEIESIESFESSLVIDLGGTTLDVASITGQLEQISSVRGFDRIGCSIVYDEIRRYLDSAKLNASNAYIHHLVDNRENKASLKVSPEDLDGVFNAVNGAVAQLQEKVIKAVTQVEERPHNVFLVGGGSYLIEPAVRKHFDKSKIIMVDNPQFALSLAIADTVFA</sequence>
<dbReference type="EMBL" id="KP899804">
    <property type="protein sequence ID" value="AKJ19925.1"/>
    <property type="molecule type" value="Genomic_DNA"/>
</dbReference>
<accession>A0A0G3B9H8</accession>
<dbReference type="EMBL" id="DAAOJG010000030">
    <property type="protein sequence ID" value="HAD3314421.1"/>
    <property type="molecule type" value="Genomic_DNA"/>
</dbReference>
<dbReference type="Pfam" id="PF06406">
    <property type="entry name" value="StbA_N"/>
    <property type="match status" value="1"/>
</dbReference>
<reference evidence="6" key="3">
    <citation type="submission" date="2018-06" db="EMBL/GenBank/DDBJ databases">
        <authorList>
            <person name="Ashton P.M."/>
            <person name="Dallman T."/>
            <person name="Nair S."/>
            <person name="De Pinna E."/>
            <person name="Peters T."/>
            <person name="Grant K."/>
        </authorList>
    </citation>
    <scope>NUCLEOTIDE SEQUENCE</scope>
    <source>
        <strain evidence="6">131489</strain>
        <strain evidence="14">29290</strain>
    </source>
</reference>
<dbReference type="InterPro" id="IPR048345">
    <property type="entry name" value="ParM_C"/>
</dbReference>
<dbReference type="EMBL" id="DAANHM010000037">
    <property type="protein sequence ID" value="HAC9896325.1"/>
    <property type="molecule type" value="Genomic_DNA"/>
</dbReference>
<dbReference type="InterPro" id="IPR056367">
    <property type="entry name" value="ASKHA_NBD_ParM_R1-like"/>
</dbReference>
<protein>
    <submittedName>
        <fullName evidence="3">Putative plasmid stability/partition protein</fullName>
    </submittedName>
    <submittedName>
        <fullName evidence="4 6">StbA</fullName>
    </submittedName>
</protein>
<reference evidence="7" key="4">
    <citation type="submission" date="2019-01" db="EMBL/GenBank/DDBJ databases">
        <authorList>
            <consortium name="NCBI Pathogen Detection Project"/>
        </authorList>
    </citation>
    <scope>NUCLEOTIDE SEQUENCE</scope>
    <source>
        <strain evidence="13">2011-60-876-1</strain>
        <strain evidence="12">373DRC</strain>
        <strain evidence="9">D14916</strain>
        <strain evidence="10">I32</strain>
        <strain evidence="7">S05012-15</strain>
        <strain evidence="8">S05117-15</strain>
        <strain evidence="11">Typhimurium</strain>
    </source>
</reference>
<feature type="domain" description="Plasmid segregation protein ParM/StbA N-terminal" evidence="1">
    <location>
        <begin position="22"/>
        <end position="183"/>
    </location>
</feature>
<dbReference type="InterPro" id="IPR043129">
    <property type="entry name" value="ATPase_NBD"/>
</dbReference>
<evidence type="ECO:0000259" key="2">
    <source>
        <dbReference type="Pfam" id="PF21523"/>
    </source>
</evidence>
<dbReference type="AlphaFoldDB" id="A0A0G3B9H8"/>
<keyword evidence="4" id="KW-0614">Plasmid</keyword>
<evidence type="ECO:0000313" key="13">
    <source>
        <dbReference type="EMBL" id="HAF0254253.1"/>
    </source>
</evidence>
<dbReference type="EMBL" id="DAANFW010000018">
    <property type="protein sequence ID" value="HAC9692541.1"/>
    <property type="molecule type" value="Genomic_DNA"/>
</dbReference>
<dbReference type="Proteomes" id="UP000885258">
    <property type="component" value="Unassembled WGS sequence"/>
</dbReference>
<evidence type="ECO:0000313" key="9">
    <source>
        <dbReference type="EMBL" id="HAC9822448.1"/>
    </source>
</evidence>
<gene>
    <name evidence="4" type="primary">stbA</name>
    <name evidence="14" type="ORF">AU613_25755</name>
    <name evidence="6" type="ORF">DOR05_24315</name>
    <name evidence="8" type="ORF">G0K70_18080</name>
    <name evidence="7" type="ORF">G0K78_21315</name>
    <name evidence="9" type="ORF">G0L07_11800</name>
    <name evidence="10" type="ORF">G0L24_20040</name>
    <name evidence="11" type="ORF">G1O83_23735</name>
    <name evidence="13" type="ORF">G9C49_004271</name>
    <name evidence="12" type="ORF">GTH89_21510</name>
</gene>
<organism evidence="4">
    <name type="scientific">Salmonella typhimurium</name>
    <dbReference type="NCBI Taxonomy" id="90371"/>
    <lineage>
        <taxon>Bacteria</taxon>
        <taxon>Pseudomonadati</taxon>
        <taxon>Pseudomonadota</taxon>
        <taxon>Gammaproteobacteria</taxon>
        <taxon>Enterobacterales</taxon>
        <taxon>Enterobacteriaceae</taxon>
        <taxon>Salmonella</taxon>
    </lineage>
</organism>
<evidence type="ECO:0000313" key="6">
    <source>
        <dbReference type="EMBL" id="EBV4370984.1"/>
    </source>
</evidence>
<dbReference type="EMBL" id="KP899806">
    <property type="protein sequence ID" value="AKJ20301.1"/>
    <property type="molecule type" value="Genomic_DNA"/>
</dbReference>
<dbReference type="EMBL" id="AAHFGJ010000214">
    <property type="protein sequence ID" value="EBV4370984.1"/>
    <property type="molecule type" value="Genomic_DNA"/>
</dbReference>
<dbReference type="EMBL" id="DAATUV010000037">
    <property type="protein sequence ID" value="HAF0198269.1"/>
    <property type="molecule type" value="Genomic_DNA"/>
</dbReference>
<geneLocation type="plasmid" evidence="4">
    <name>p109/9</name>
</geneLocation>
<dbReference type="Gene3D" id="3.30.420.40">
    <property type="match status" value="2"/>
</dbReference>
<evidence type="ECO:0000313" key="4">
    <source>
        <dbReference type="EMBL" id="AKJ20124.1"/>
    </source>
</evidence>
<dbReference type="EMBL" id="RSUA01000093">
    <property type="protein sequence ID" value="MIT52235.1"/>
    <property type="molecule type" value="Genomic_DNA"/>
</dbReference>
<geneLocation type="plasmid" evidence="5">
    <name>pB71</name>
</geneLocation>
<proteinExistence type="predicted"/>
<geneLocation type="plasmid" evidence="3">
    <name>pF8475</name>
</geneLocation>
<dbReference type="EMBL" id="KP899805">
    <property type="protein sequence ID" value="AKJ20124.1"/>
    <property type="molecule type" value="Genomic_DNA"/>
</dbReference>
<evidence type="ECO:0000313" key="14">
    <source>
        <dbReference type="EMBL" id="MIT52235.1"/>
    </source>
</evidence>
<evidence type="ECO:0000313" key="10">
    <source>
        <dbReference type="EMBL" id="HAC9896325.1"/>
    </source>
</evidence>
<feature type="domain" description="Plasmid segregation protein ParM C-terminal" evidence="2">
    <location>
        <begin position="187"/>
        <end position="340"/>
    </location>
</feature>
<evidence type="ECO:0000313" key="8">
    <source>
        <dbReference type="EMBL" id="HAC9692541.1"/>
    </source>
</evidence>
<dbReference type="CDD" id="cd24022">
    <property type="entry name" value="ASKHA_NBD_ParM_R1-like"/>
    <property type="match status" value="1"/>
</dbReference>
<dbReference type="RefSeq" id="WP_000137273.1">
    <property type="nucleotide sequence ID" value="NZ_CBDFRU010000021.1"/>
</dbReference>
<dbReference type="PATRIC" id="fig|28901.787.peg.1339"/>
<evidence type="ECO:0000259" key="1">
    <source>
        <dbReference type="Pfam" id="PF06406"/>
    </source>
</evidence>
<name>A0A0G3B9H8_SALTM</name>
<evidence type="ECO:0000313" key="11">
    <source>
        <dbReference type="EMBL" id="HAD3314421.1"/>
    </source>
</evidence>
<evidence type="ECO:0000313" key="7">
    <source>
        <dbReference type="EMBL" id="HAC9688105.1"/>
    </source>
</evidence>
<accession>A0A611ULU4</accession>
<evidence type="ECO:0000313" key="12">
    <source>
        <dbReference type="EMBL" id="HAF0198269.1"/>
    </source>
</evidence>
<dbReference type="Pfam" id="PF21523">
    <property type="entry name" value="ParM_N"/>
    <property type="match status" value="1"/>
</dbReference>
<dbReference type="SUPFAM" id="SSF53067">
    <property type="entry name" value="Actin-like ATPase domain"/>
    <property type="match status" value="2"/>
</dbReference>
<dbReference type="EMBL" id="DAATVE010000034">
    <property type="protein sequence ID" value="HAF0254253.1"/>
    <property type="molecule type" value="Genomic_DNA"/>
</dbReference>
<dbReference type="EMBL" id="DAANGX010000034">
    <property type="protein sequence ID" value="HAC9822448.1"/>
    <property type="molecule type" value="Genomic_DNA"/>
</dbReference>